<organism evidence="1 2">
    <name type="scientific">Sulfobacillus benefaciens</name>
    <dbReference type="NCBI Taxonomy" id="453960"/>
    <lineage>
        <taxon>Bacteria</taxon>
        <taxon>Bacillati</taxon>
        <taxon>Bacillota</taxon>
        <taxon>Clostridia</taxon>
        <taxon>Eubacteriales</taxon>
        <taxon>Clostridiales Family XVII. Incertae Sedis</taxon>
        <taxon>Sulfobacillus</taxon>
    </lineage>
</organism>
<dbReference type="AlphaFoldDB" id="A0A2T2X757"/>
<dbReference type="PANTHER" id="PTHR47704">
    <property type="entry name" value="POTASSIUM TRANSPORTER KIMA"/>
    <property type="match status" value="1"/>
</dbReference>
<gene>
    <name evidence="1" type="ORF">C7B46_18120</name>
</gene>
<dbReference type="EMBL" id="PXYW01000082">
    <property type="protein sequence ID" value="PSR30288.1"/>
    <property type="molecule type" value="Genomic_DNA"/>
</dbReference>
<accession>A0A2T2X757</accession>
<protein>
    <submittedName>
        <fullName evidence="1">Uncharacterized protein</fullName>
    </submittedName>
</protein>
<proteinExistence type="predicted"/>
<comment type="caution">
    <text evidence="1">The sequence shown here is derived from an EMBL/GenBank/DDBJ whole genome shotgun (WGS) entry which is preliminary data.</text>
</comment>
<reference evidence="1 2" key="1">
    <citation type="journal article" date="2014" name="BMC Genomics">
        <title>Comparison of environmental and isolate Sulfobacillus genomes reveals diverse carbon, sulfur, nitrogen, and hydrogen metabolisms.</title>
        <authorList>
            <person name="Justice N.B."/>
            <person name="Norman A."/>
            <person name="Brown C.T."/>
            <person name="Singh A."/>
            <person name="Thomas B.C."/>
            <person name="Banfield J.F."/>
        </authorList>
    </citation>
    <scope>NUCLEOTIDE SEQUENCE [LARGE SCALE GENOMIC DNA]</scope>
    <source>
        <strain evidence="1">AMDSBA4</strain>
    </source>
</reference>
<evidence type="ECO:0000313" key="2">
    <source>
        <dbReference type="Proteomes" id="UP000242972"/>
    </source>
</evidence>
<sequence>MVLTSQYRSVLRPLLHFIDHFSELTDSKPHLLVLIPELVVPKPWQNILHNHLGIGLQARLIFRKNVVVAMVPYRLEPETAEKR</sequence>
<dbReference type="Proteomes" id="UP000242972">
    <property type="component" value="Unassembled WGS sequence"/>
</dbReference>
<name>A0A2T2X757_9FIRM</name>
<dbReference type="PANTHER" id="PTHR47704:SF1">
    <property type="entry name" value="POTASSIUM TRANSPORTER KIMA"/>
    <property type="match status" value="1"/>
</dbReference>
<evidence type="ECO:0000313" key="1">
    <source>
        <dbReference type="EMBL" id="PSR30288.1"/>
    </source>
</evidence>
<dbReference type="InterPro" id="IPR053153">
    <property type="entry name" value="APC_K+_Transporter"/>
</dbReference>